<keyword evidence="5 9" id="KW-0862">Zinc</keyword>
<evidence type="ECO:0000256" key="1">
    <source>
        <dbReference type="ARBA" id="ARBA00004496"/>
    </source>
</evidence>
<dbReference type="SUPFAM" id="SSF46785">
    <property type="entry name" value="Winged helix' DNA-binding domain"/>
    <property type="match status" value="1"/>
</dbReference>
<accession>A0A3R6XX88</accession>
<name>A0A3R6XX88_9LACO</name>
<dbReference type="GO" id="GO:0003700">
    <property type="term" value="F:DNA-binding transcription factor activity"/>
    <property type="evidence" value="ECO:0007669"/>
    <property type="project" value="InterPro"/>
</dbReference>
<proteinExistence type="inferred from homology"/>
<dbReference type="EMBL" id="QOCR01000001">
    <property type="protein sequence ID" value="RHW52065.1"/>
    <property type="molecule type" value="Genomic_DNA"/>
</dbReference>
<evidence type="ECO:0000256" key="2">
    <source>
        <dbReference type="ARBA" id="ARBA00007957"/>
    </source>
</evidence>
<comment type="similarity">
    <text evidence="2">Belongs to the Fur family.</text>
</comment>
<dbReference type="OrthoDB" id="8659436at2"/>
<dbReference type="InterPro" id="IPR002481">
    <property type="entry name" value="FUR"/>
</dbReference>
<reference evidence="10 11" key="1">
    <citation type="submission" date="2018-07" db="EMBL/GenBank/DDBJ databases">
        <title>Genome sequences of six Lactobacillus spp. isolated from bumble bee guts.</title>
        <authorList>
            <person name="Motta E.V.S."/>
            <person name="Moran N.A."/>
        </authorList>
    </citation>
    <scope>NUCLEOTIDE SEQUENCE [LARGE SCALE GENOMIC DNA]</scope>
    <source>
        <strain evidence="10 11">BI-1.1</strain>
    </source>
</reference>
<comment type="caution">
    <text evidence="10">The sequence shown here is derived from an EMBL/GenBank/DDBJ whole genome shotgun (WGS) entry which is preliminary data.</text>
</comment>
<evidence type="ECO:0000313" key="10">
    <source>
        <dbReference type="EMBL" id="RHW52065.1"/>
    </source>
</evidence>
<evidence type="ECO:0000256" key="3">
    <source>
        <dbReference type="ARBA" id="ARBA00022490"/>
    </source>
</evidence>
<organism evidence="10 11">
    <name type="scientific">Bombilactobacillus bombi</name>
    <dbReference type="NCBI Taxonomy" id="1303590"/>
    <lineage>
        <taxon>Bacteria</taxon>
        <taxon>Bacillati</taxon>
        <taxon>Bacillota</taxon>
        <taxon>Bacilli</taxon>
        <taxon>Lactobacillales</taxon>
        <taxon>Lactobacillaceae</taxon>
        <taxon>Bombilactobacillus</taxon>
    </lineage>
</organism>
<keyword evidence="7" id="KW-0238">DNA-binding</keyword>
<evidence type="ECO:0000256" key="8">
    <source>
        <dbReference type="ARBA" id="ARBA00023163"/>
    </source>
</evidence>
<evidence type="ECO:0000256" key="9">
    <source>
        <dbReference type="PIRSR" id="PIRSR602481-1"/>
    </source>
</evidence>
<feature type="binding site" evidence="9">
    <location>
        <position position="108"/>
    </location>
    <ligand>
        <name>Zn(2+)</name>
        <dbReference type="ChEBI" id="CHEBI:29105"/>
    </ligand>
</feature>
<dbReference type="Gene3D" id="3.30.1490.190">
    <property type="match status" value="1"/>
</dbReference>
<dbReference type="Gene3D" id="1.10.10.10">
    <property type="entry name" value="Winged helix-like DNA-binding domain superfamily/Winged helix DNA-binding domain"/>
    <property type="match status" value="1"/>
</dbReference>
<dbReference type="GO" id="GO:0008270">
    <property type="term" value="F:zinc ion binding"/>
    <property type="evidence" value="ECO:0007669"/>
    <property type="project" value="TreeGrafter"/>
</dbReference>
<protein>
    <submittedName>
        <fullName evidence="10">Transcriptional repressor</fullName>
    </submittedName>
</protein>
<feature type="binding site" evidence="9">
    <location>
        <position position="111"/>
    </location>
    <ligand>
        <name>Zn(2+)</name>
        <dbReference type="ChEBI" id="CHEBI:29105"/>
    </ligand>
</feature>
<comment type="cofactor">
    <cofactor evidence="9">
        <name>Zn(2+)</name>
        <dbReference type="ChEBI" id="CHEBI:29105"/>
    </cofactor>
    <text evidence="9">Binds 1 zinc ion per subunit.</text>
</comment>
<keyword evidence="6" id="KW-0805">Transcription regulation</keyword>
<keyword evidence="8" id="KW-0804">Transcription</keyword>
<dbReference type="GO" id="GO:0045892">
    <property type="term" value="P:negative regulation of DNA-templated transcription"/>
    <property type="evidence" value="ECO:0007669"/>
    <property type="project" value="TreeGrafter"/>
</dbReference>
<sequence length="150" mass="17627">MSMKISGGIFMSTIDVALKILQQNNFKITKQRQYLLEYLAQQADFYIALSQLDQQMRAFFPKMSHDTIYRNVKEMQQIGILETKMFTNGLRVKFQCDFAKKEHSHFICEQCGRALELPLPDFTAIEQQLSNYQINNYHVEIWGICDQCQI</sequence>
<dbReference type="GO" id="GO:0005737">
    <property type="term" value="C:cytoplasm"/>
    <property type="evidence" value="ECO:0007669"/>
    <property type="project" value="UniProtKB-SubCell"/>
</dbReference>
<comment type="subcellular location">
    <subcellularLocation>
        <location evidence="1">Cytoplasm</location>
    </subcellularLocation>
</comment>
<keyword evidence="9" id="KW-0479">Metal-binding</keyword>
<evidence type="ECO:0000313" key="11">
    <source>
        <dbReference type="Proteomes" id="UP000284109"/>
    </source>
</evidence>
<dbReference type="AlphaFoldDB" id="A0A3R6XX88"/>
<gene>
    <name evidence="10" type="ORF">DS831_01685</name>
</gene>
<dbReference type="InterPro" id="IPR036390">
    <property type="entry name" value="WH_DNA-bd_sf"/>
</dbReference>
<dbReference type="Proteomes" id="UP000284109">
    <property type="component" value="Unassembled WGS sequence"/>
</dbReference>
<evidence type="ECO:0000256" key="5">
    <source>
        <dbReference type="ARBA" id="ARBA00022833"/>
    </source>
</evidence>
<dbReference type="GO" id="GO:1900376">
    <property type="term" value="P:regulation of secondary metabolite biosynthetic process"/>
    <property type="evidence" value="ECO:0007669"/>
    <property type="project" value="TreeGrafter"/>
</dbReference>
<dbReference type="InterPro" id="IPR043135">
    <property type="entry name" value="Fur_C"/>
</dbReference>
<feature type="binding site" evidence="9">
    <location>
        <position position="145"/>
    </location>
    <ligand>
        <name>Zn(2+)</name>
        <dbReference type="ChEBI" id="CHEBI:29105"/>
    </ligand>
</feature>
<evidence type="ECO:0000256" key="4">
    <source>
        <dbReference type="ARBA" id="ARBA00022491"/>
    </source>
</evidence>
<keyword evidence="11" id="KW-1185">Reference proteome</keyword>
<keyword evidence="4" id="KW-0678">Repressor</keyword>
<evidence type="ECO:0000256" key="7">
    <source>
        <dbReference type="ARBA" id="ARBA00023125"/>
    </source>
</evidence>
<feature type="binding site" evidence="9">
    <location>
        <position position="148"/>
    </location>
    <ligand>
        <name>Zn(2+)</name>
        <dbReference type="ChEBI" id="CHEBI:29105"/>
    </ligand>
</feature>
<evidence type="ECO:0000256" key="6">
    <source>
        <dbReference type="ARBA" id="ARBA00023015"/>
    </source>
</evidence>
<dbReference type="CDD" id="cd07153">
    <property type="entry name" value="Fur_like"/>
    <property type="match status" value="1"/>
</dbReference>
<dbReference type="GO" id="GO:0000976">
    <property type="term" value="F:transcription cis-regulatory region binding"/>
    <property type="evidence" value="ECO:0007669"/>
    <property type="project" value="TreeGrafter"/>
</dbReference>
<keyword evidence="3" id="KW-0963">Cytoplasm</keyword>
<dbReference type="PANTHER" id="PTHR33202">
    <property type="entry name" value="ZINC UPTAKE REGULATION PROTEIN"/>
    <property type="match status" value="1"/>
</dbReference>
<dbReference type="PANTHER" id="PTHR33202:SF1">
    <property type="entry name" value="FERRIC UPTAKE REGULATION PROTEIN"/>
    <property type="match status" value="1"/>
</dbReference>
<dbReference type="Pfam" id="PF01475">
    <property type="entry name" value="FUR"/>
    <property type="match status" value="1"/>
</dbReference>
<dbReference type="InterPro" id="IPR036388">
    <property type="entry name" value="WH-like_DNA-bd_sf"/>
</dbReference>